<proteinExistence type="predicted"/>
<comment type="caution">
    <text evidence="1">The sequence shown here is derived from an EMBL/GenBank/DDBJ whole genome shotgun (WGS) entry which is preliminary data.</text>
</comment>
<dbReference type="OrthoDB" id="2692985at2759"/>
<accession>A0A1J8QIA3</accession>
<protein>
    <recommendedName>
        <fullName evidence="3">Fungal-type protein kinase domain-containing protein</fullName>
    </recommendedName>
</protein>
<keyword evidence="2" id="KW-1185">Reference proteome</keyword>
<name>A0A1J8QIA3_9AGAM</name>
<gene>
    <name evidence="1" type="ORF">AZE42_12684</name>
</gene>
<dbReference type="EMBL" id="LVVM01000945">
    <property type="protein sequence ID" value="OJA19651.1"/>
    <property type="molecule type" value="Genomic_DNA"/>
</dbReference>
<reference evidence="1 2" key="1">
    <citation type="submission" date="2016-03" db="EMBL/GenBank/DDBJ databases">
        <title>Comparative genomics of the ectomycorrhizal sister species Rhizopogon vinicolor and Rhizopogon vesiculosus (Basidiomycota: Boletales) reveals a divergence of the mating type B locus.</title>
        <authorList>
            <person name="Mujic A.B."/>
            <person name="Kuo A."/>
            <person name="Tritt A."/>
            <person name="Lipzen A."/>
            <person name="Chen C."/>
            <person name="Johnson J."/>
            <person name="Sharma A."/>
            <person name="Barry K."/>
            <person name="Grigoriev I.V."/>
            <person name="Spatafora J.W."/>
        </authorList>
    </citation>
    <scope>NUCLEOTIDE SEQUENCE [LARGE SCALE GENOMIC DNA]</scope>
    <source>
        <strain evidence="1 2">AM-OR11-056</strain>
    </source>
</reference>
<evidence type="ECO:0000313" key="1">
    <source>
        <dbReference type="EMBL" id="OJA19651.1"/>
    </source>
</evidence>
<dbReference type="Proteomes" id="UP000183567">
    <property type="component" value="Unassembled WGS sequence"/>
</dbReference>
<evidence type="ECO:0000313" key="2">
    <source>
        <dbReference type="Proteomes" id="UP000183567"/>
    </source>
</evidence>
<dbReference type="STRING" id="180088.A0A1J8QIA3"/>
<evidence type="ECO:0008006" key="3">
    <source>
        <dbReference type="Google" id="ProtNLM"/>
    </source>
</evidence>
<feature type="non-terminal residue" evidence="1">
    <location>
        <position position="275"/>
    </location>
</feature>
<dbReference type="AlphaFoldDB" id="A0A1J8QIA3"/>
<sequence>MSSYWGMDMRGMFHWNDTETLVDEEVSQFLIKDLPWEDNLLTRQADGFISSSSQKRMIDWWAGKQGILEHQGTRKYEWTAKSKAPQPLQCTTWVELPKTKANETYEARVTKFFNQGTLPFESNQSLKGEPVEYHHDLQSYFWLAYLIICNCAGPFNMCRDWDGEKDISGSGNPIMPSLINNLARTKTQGGDWKKVTKDHALGSKDPSASPGASAPIAVNYNKSWVRPRVYALTPEDIVNQREVMTDADFINLMTPYFACHQAIQDEMLELHTLFF</sequence>
<organism evidence="1 2">
    <name type="scientific">Rhizopogon vesiculosus</name>
    <dbReference type="NCBI Taxonomy" id="180088"/>
    <lineage>
        <taxon>Eukaryota</taxon>
        <taxon>Fungi</taxon>
        <taxon>Dikarya</taxon>
        <taxon>Basidiomycota</taxon>
        <taxon>Agaricomycotina</taxon>
        <taxon>Agaricomycetes</taxon>
        <taxon>Agaricomycetidae</taxon>
        <taxon>Boletales</taxon>
        <taxon>Suillineae</taxon>
        <taxon>Rhizopogonaceae</taxon>
        <taxon>Rhizopogon</taxon>
    </lineage>
</organism>